<keyword evidence="2" id="KW-1185">Reference proteome</keyword>
<organism evidence="1 2">
    <name type="scientific">Tenacibaculum platacis</name>
    <dbReference type="NCBI Taxonomy" id="3137852"/>
    <lineage>
        <taxon>Bacteria</taxon>
        <taxon>Pseudomonadati</taxon>
        <taxon>Bacteroidota</taxon>
        <taxon>Flavobacteriia</taxon>
        <taxon>Flavobacteriales</taxon>
        <taxon>Flavobacteriaceae</taxon>
        <taxon>Tenacibaculum</taxon>
    </lineage>
</organism>
<dbReference type="Proteomes" id="UP001497416">
    <property type="component" value="Unassembled WGS sequence"/>
</dbReference>
<evidence type="ECO:0000313" key="1">
    <source>
        <dbReference type="EMBL" id="CAL2090224.1"/>
    </source>
</evidence>
<dbReference type="EMBL" id="CAXIXY010000005">
    <property type="protein sequence ID" value="CAL2090224.1"/>
    <property type="molecule type" value="Genomic_DNA"/>
</dbReference>
<reference evidence="1 2" key="1">
    <citation type="submission" date="2024-05" db="EMBL/GenBank/DDBJ databases">
        <authorList>
            <person name="Duchaud E."/>
        </authorList>
    </citation>
    <scope>NUCLEOTIDE SEQUENCE [LARGE SCALE GENOMIC DNA]</scope>
    <source>
        <strain evidence="1">Ena-SAMPLE-TAB-13-05-2024-13:56:06:370-140302</strain>
    </source>
</reference>
<sequence>MNITRINNYQISNCSYLKTTSRLLVTTTKDSIDNSFTGVSKTNIKFLYNLSRERYLYLSLLYFLA</sequence>
<comment type="caution">
    <text evidence="1">The sequence shown here is derived from an EMBL/GenBank/DDBJ whole genome shotgun (WGS) entry which is preliminary data.</text>
</comment>
<name>A0ABM9P3N4_9FLAO</name>
<protein>
    <submittedName>
        <fullName evidence="1">Uncharacterized protein</fullName>
    </submittedName>
</protein>
<evidence type="ECO:0000313" key="2">
    <source>
        <dbReference type="Proteomes" id="UP001497416"/>
    </source>
</evidence>
<proteinExistence type="predicted"/>
<gene>
    <name evidence="1" type="ORF">T190607A01A_30480</name>
</gene>
<accession>A0ABM9P3N4</accession>